<reference evidence="1 2" key="2">
    <citation type="submission" date="2018-11" db="EMBL/GenBank/DDBJ databases">
        <authorList>
            <consortium name="Pathogen Informatics"/>
        </authorList>
    </citation>
    <scope>NUCLEOTIDE SEQUENCE [LARGE SCALE GENOMIC DNA]</scope>
</reference>
<proteinExistence type="predicted"/>
<protein>
    <submittedName>
        <fullName evidence="3">Calponin-homology (CH) domain-containing protein</fullName>
    </submittedName>
</protein>
<sequence>MAGVARLLDALRNVGVTRLGILTEMYGTEQDQEMWLAHFLLAWLEVPCDVSSKEKLMSDDSFIEKLGDPLQMKVMRYRPKSLEDAAHEAMELQVIGTVTRRDSRFCHVNISEQENVNQLHASFDVANQPDFLLRTPVLHSAEVKAVGSACVRLRVFTSYRHFRQQHCLQYSSITATTSGSTYRSCGGAAVATRNAMYVPYDEREAARQDEATLRARKAELSAPSSCGCQMSCVRSSLASEKLTGRNRVAEGDGQPTADVFLFLLVHVLVENDRPSSTLFTAQKHSKKPSDHCPLFCSLRCAGERRLVYRQQQPCFDSALAFYGYVADSNDSWRTAETARVFLSCQARCTSGRGILYLLS</sequence>
<evidence type="ECO:0000313" key="2">
    <source>
        <dbReference type="Proteomes" id="UP000270296"/>
    </source>
</evidence>
<dbReference type="EMBL" id="UZAM01008005">
    <property type="protein sequence ID" value="VDP02687.1"/>
    <property type="molecule type" value="Genomic_DNA"/>
</dbReference>
<dbReference type="Proteomes" id="UP000270296">
    <property type="component" value="Unassembled WGS sequence"/>
</dbReference>
<reference evidence="3" key="1">
    <citation type="submission" date="2016-06" db="UniProtKB">
        <authorList>
            <consortium name="WormBaseParasite"/>
        </authorList>
    </citation>
    <scope>IDENTIFICATION</scope>
</reference>
<evidence type="ECO:0000313" key="3">
    <source>
        <dbReference type="WBParaSite" id="SBAD_0000405901-mRNA-1"/>
    </source>
</evidence>
<dbReference type="AlphaFoldDB" id="A0A183IJT9"/>
<gene>
    <name evidence="1" type="ORF">SBAD_LOCUS3885</name>
</gene>
<evidence type="ECO:0000313" key="1">
    <source>
        <dbReference type="EMBL" id="VDP02687.1"/>
    </source>
</evidence>
<dbReference type="WBParaSite" id="SBAD_0000405901-mRNA-1">
    <property type="protein sequence ID" value="SBAD_0000405901-mRNA-1"/>
    <property type="gene ID" value="SBAD_0000405901"/>
</dbReference>
<name>A0A183IJT9_9BILA</name>
<accession>A0A183IJT9</accession>
<organism evidence="3">
    <name type="scientific">Soboliphyme baturini</name>
    <dbReference type="NCBI Taxonomy" id="241478"/>
    <lineage>
        <taxon>Eukaryota</taxon>
        <taxon>Metazoa</taxon>
        <taxon>Ecdysozoa</taxon>
        <taxon>Nematoda</taxon>
        <taxon>Enoplea</taxon>
        <taxon>Dorylaimia</taxon>
        <taxon>Dioctophymatida</taxon>
        <taxon>Dioctophymatoidea</taxon>
        <taxon>Soboliphymatidae</taxon>
        <taxon>Soboliphyme</taxon>
    </lineage>
</organism>
<keyword evidence="2" id="KW-1185">Reference proteome</keyword>